<name>A0A1W1VYE3_9BACT</name>
<gene>
    <name evidence="2" type="ORF">SAMN00120144_1081</name>
</gene>
<dbReference type="AlphaFoldDB" id="A0A1W1VYE3"/>
<dbReference type="Pfam" id="PF20613">
    <property type="entry name" value="HipA_2"/>
    <property type="match status" value="1"/>
</dbReference>
<evidence type="ECO:0000313" key="3">
    <source>
        <dbReference type="Proteomes" id="UP000192266"/>
    </source>
</evidence>
<reference evidence="2 3" key="1">
    <citation type="submission" date="2017-04" db="EMBL/GenBank/DDBJ databases">
        <authorList>
            <person name="Afonso C.L."/>
            <person name="Miller P.J."/>
            <person name="Scott M.A."/>
            <person name="Spackman E."/>
            <person name="Goraichik I."/>
            <person name="Dimitrov K.M."/>
            <person name="Suarez D.L."/>
            <person name="Swayne D.E."/>
        </authorList>
    </citation>
    <scope>NUCLEOTIDE SEQUENCE [LARGE SCALE GENOMIC DNA]</scope>
    <source>
        <strain evidence="2 3">DSM 11622</strain>
    </source>
</reference>
<dbReference type="Proteomes" id="UP000192266">
    <property type="component" value="Unassembled WGS sequence"/>
</dbReference>
<evidence type="ECO:0000259" key="1">
    <source>
        <dbReference type="Pfam" id="PF20613"/>
    </source>
</evidence>
<accession>A0A1W1VYE3</accession>
<dbReference type="EMBL" id="FWWW01000082">
    <property type="protein sequence ID" value="SMB98387.1"/>
    <property type="molecule type" value="Genomic_DNA"/>
</dbReference>
<protein>
    <recommendedName>
        <fullName evidence="1">HipA-like kinase domain-containing protein</fullName>
    </recommendedName>
</protein>
<dbReference type="InterPro" id="IPR046748">
    <property type="entry name" value="HipA_2"/>
</dbReference>
<sequence length="299" mass="33031">MTFYQDLLFVVPKKIPALCVLCGPSFFLFRVPMPASALSLRTVEVTRYVTPLREGGSLPALTEADDGFLYVLKFRGAGQGIKALIAELLVGELARVLGLRVPELVFCQLDEAFGRTEPDEEIQDLLRASTGLNLGLHYLSGASTFDALVTPVEPYLASQIVWLDSLTLNVDRTARNTNMLMWHKELWLIDHGAALYVHHAGPGWAQPERQRTFAQIKDHVLLPQATELEAVNTESKALLSAAIIREIVELVPEEWLIGAFSADTTAQAQRAAYVEFLEARLAASDTFVQEAENARQALV</sequence>
<feature type="domain" description="HipA-like kinase" evidence="1">
    <location>
        <begin position="50"/>
        <end position="272"/>
    </location>
</feature>
<organism evidence="2 3">
    <name type="scientific">Hymenobacter roseosalivarius DSM 11622</name>
    <dbReference type="NCBI Taxonomy" id="645990"/>
    <lineage>
        <taxon>Bacteria</taxon>
        <taxon>Pseudomonadati</taxon>
        <taxon>Bacteroidota</taxon>
        <taxon>Cytophagia</taxon>
        <taxon>Cytophagales</taxon>
        <taxon>Hymenobacteraceae</taxon>
        <taxon>Hymenobacter</taxon>
    </lineage>
</organism>
<dbReference type="STRING" id="645990.SAMN00120144_1081"/>
<keyword evidence="3" id="KW-1185">Reference proteome</keyword>
<proteinExistence type="predicted"/>
<evidence type="ECO:0000313" key="2">
    <source>
        <dbReference type="EMBL" id="SMB98387.1"/>
    </source>
</evidence>